<keyword evidence="2" id="KW-0813">Transport</keyword>
<evidence type="ECO:0000256" key="6">
    <source>
        <dbReference type="ARBA" id="ARBA00023136"/>
    </source>
</evidence>
<evidence type="ECO:0000256" key="7">
    <source>
        <dbReference type="ARBA" id="ARBA00023237"/>
    </source>
</evidence>
<dbReference type="OrthoDB" id="1264254at2"/>
<dbReference type="GO" id="GO:0015344">
    <property type="term" value="F:siderophore uptake transmembrane transporter activity"/>
    <property type="evidence" value="ECO:0007669"/>
    <property type="project" value="TreeGrafter"/>
</dbReference>
<name>A0A1W2DSI1_9SPHI</name>
<reference evidence="11" key="1">
    <citation type="submission" date="2017-04" db="EMBL/GenBank/DDBJ databases">
        <authorList>
            <person name="Varghese N."/>
            <person name="Submissions S."/>
        </authorList>
    </citation>
    <scope>NUCLEOTIDE SEQUENCE [LARGE SCALE GENOMIC DNA]</scope>
    <source>
        <strain evidence="11">DSM 12126</strain>
    </source>
</reference>
<organism evidence="10 11">
    <name type="scientific">Pedobacter africanus</name>
    <dbReference type="NCBI Taxonomy" id="151894"/>
    <lineage>
        <taxon>Bacteria</taxon>
        <taxon>Pseudomonadati</taxon>
        <taxon>Bacteroidota</taxon>
        <taxon>Sphingobacteriia</taxon>
        <taxon>Sphingobacteriales</taxon>
        <taxon>Sphingobacteriaceae</taxon>
        <taxon>Pedobacter</taxon>
    </lineage>
</organism>
<dbReference type="AlphaFoldDB" id="A0A1W2DSI1"/>
<evidence type="ECO:0000313" key="10">
    <source>
        <dbReference type="EMBL" id="SMD00421.1"/>
    </source>
</evidence>
<evidence type="ECO:0000256" key="4">
    <source>
        <dbReference type="ARBA" id="ARBA00022692"/>
    </source>
</evidence>
<evidence type="ECO:0000256" key="5">
    <source>
        <dbReference type="ARBA" id="ARBA00022729"/>
    </source>
</evidence>
<evidence type="ECO:0000256" key="1">
    <source>
        <dbReference type="ARBA" id="ARBA00004571"/>
    </source>
</evidence>
<dbReference type="PANTHER" id="PTHR30069">
    <property type="entry name" value="TONB-DEPENDENT OUTER MEMBRANE RECEPTOR"/>
    <property type="match status" value="1"/>
</dbReference>
<dbReference type="RefSeq" id="WP_084240797.1">
    <property type="nucleotide sequence ID" value="NZ_FWXT01000004.1"/>
</dbReference>
<keyword evidence="7" id="KW-0998">Cell outer membrane</keyword>
<dbReference type="InterPro" id="IPR036942">
    <property type="entry name" value="Beta-barrel_TonB_sf"/>
</dbReference>
<feature type="coiled-coil region" evidence="8">
    <location>
        <begin position="75"/>
        <end position="102"/>
    </location>
</feature>
<keyword evidence="3" id="KW-1134">Transmembrane beta strand</keyword>
<feature type="signal peptide" evidence="9">
    <location>
        <begin position="1"/>
        <end position="23"/>
    </location>
</feature>
<comment type="subcellular location">
    <subcellularLocation>
        <location evidence="1">Cell outer membrane</location>
        <topology evidence="1">Multi-pass membrane protein</topology>
    </subcellularLocation>
</comment>
<accession>A0A1W2DSI1</accession>
<evidence type="ECO:0000313" key="11">
    <source>
        <dbReference type="Proteomes" id="UP000192756"/>
    </source>
</evidence>
<feature type="chain" id="PRO_5012054432" evidence="9">
    <location>
        <begin position="24"/>
        <end position="567"/>
    </location>
</feature>
<evidence type="ECO:0000256" key="8">
    <source>
        <dbReference type="SAM" id="Coils"/>
    </source>
</evidence>
<gene>
    <name evidence="10" type="ORF">SAMN04488524_4011</name>
</gene>
<evidence type="ECO:0000256" key="3">
    <source>
        <dbReference type="ARBA" id="ARBA00022452"/>
    </source>
</evidence>
<evidence type="ECO:0000256" key="2">
    <source>
        <dbReference type="ARBA" id="ARBA00022448"/>
    </source>
</evidence>
<keyword evidence="11" id="KW-1185">Reference proteome</keyword>
<dbReference type="Proteomes" id="UP000192756">
    <property type="component" value="Unassembled WGS sequence"/>
</dbReference>
<dbReference type="SUPFAM" id="SSF56935">
    <property type="entry name" value="Porins"/>
    <property type="match status" value="1"/>
</dbReference>
<keyword evidence="8" id="KW-0175">Coiled coil</keyword>
<sequence>MRLTIFIYTTLLFVTTGILNAQAQDPKTTEKKAEEKAVTEEIEVVRPYKPVLAEAVKLRRSPDLNDIKTYKAKFNYNLTDRKLELNSDINKLQAQQLAAEKEALLINNYVKGGFGSAGTILAEAYINTGRDEALQAGAFFRHFGQSGPLNKQIANQQQLSVFGRSMGDQVTLSGRLNYQRNGLYFYGIDKDNPTLNPNPEQQAFNFIEAEGELVNKFTEDPDAFSYAAKLNGYLWNNRFDAKESSIVLNGYVNKRISSFNLGLAAAVEFGSTKDKLVDVGNNLLRLNPYIRLQASGVKITAGINFVQQFGTESSGRIFPAVTADFTLIPDYLQIFGEVKGDVNRSALKQFTDDNPFLNNNIAIKNSIEKLSISGGIKGTGGPGFGYKARFYHKRIEDMPLFVNSFDSFNKFDVIYDFGTMKLLGLEGEISVQVSDALKWTGKLNLEDYKPAAESQSWFKPQMRVSSDLMYAINKQLTLNAAVAIQGDSKAKIYLAAPANPYLAPDLANERIVTMKGFVDLGAGASYKINNKFSVFAKANNLLNTKYSRYLHYEAIGMNIFGGLTYSF</sequence>
<keyword evidence="5 9" id="KW-0732">Signal</keyword>
<proteinExistence type="predicted"/>
<evidence type="ECO:0000256" key="9">
    <source>
        <dbReference type="SAM" id="SignalP"/>
    </source>
</evidence>
<protein>
    <submittedName>
        <fullName evidence="10">TonB dependent receptor</fullName>
    </submittedName>
</protein>
<dbReference type="STRING" id="151894.SAMN04488524_4011"/>
<dbReference type="EMBL" id="FWXT01000004">
    <property type="protein sequence ID" value="SMD00421.1"/>
    <property type="molecule type" value="Genomic_DNA"/>
</dbReference>
<dbReference type="GO" id="GO:0044718">
    <property type="term" value="P:siderophore transmembrane transport"/>
    <property type="evidence" value="ECO:0007669"/>
    <property type="project" value="TreeGrafter"/>
</dbReference>
<dbReference type="PANTHER" id="PTHR30069:SF29">
    <property type="entry name" value="HEMOGLOBIN AND HEMOGLOBIN-HAPTOGLOBIN-BINDING PROTEIN 1-RELATED"/>
    <property type="match status" value="1"/>
</dbReference>
<dbReference type="InterPro" id="IPR039426">
    <property type="entry name" value="TonB-dep_rcpt-like"/>
</dbReference>
<keyword evidence="10" id="KW-0675">Receptor</keyword>
<dbReference type="GO" id="GO:0009279">
    <property type="term" value="C:cell outer membrane"/>
    <property type="evidence" value="ECO:0007669"/>
    <property type="project" value="UniProtKB-SubCell"/>
</dbReference>
<keyword evidence="4" id="KW-0812">Transmembrane</keyword>
<dbReference type="Gene3D" id="2.40.170.20">
    <property type="entry name" value="TonB-dependent receptor, beta-barrel domain"/>
    <property type="match status" value="1"/>
</dbReference>
<keyword evidence="6" id="KW-0472">Membrane</keyword>